<feature type="transmembrane region" description="Helical" evidence="2">
    <location>
        <begin position="20"/>
        <end position="46"/>
    </location>
</feature>
<organism evidence="3 4">
    <name type="scientific">Colocasia esculenta</name>
    <name type="common">Wild taro</name>
    <name type="synonym">Arum esculentum</name>
    <dbReference type="NCBI Taxonomy" id="4460"/>
    <lineage>
        <taxon>Eukaryota</taxon>
        <taxon>Viridiplantae</taxon>
        <taxon>Streptophyta</taxon>
        <taxon>Embryophyta</taxon>
        <taxon>Tracheophyta</taxon>
        <taxon>Spermatophyta</taxon>
        <taxon>Magnoliopsida</taxon>
        <taxon>Liliopsida</taxon>
        <taxon>Araceae</taxon>
        <taxon>Aroideae</taxon>
        <taxon>Colocasieae</taxon>
        <taxon>Colocasia</taxon>
    </lineage>
</organism>
<evidence type="ECO:0000313" key="4">
    <source>
        <dbReference type="Proteomes" id="UP000652761"/>
    </source>
</evidence>
<dbReference type="AlphaFoldDB" id="A0A843TFJ5"/>
<evidence type="ECO:0000256" key="2">
    <source>
        <dbReference type="SAM" id="Phobius"/>
    </source>
</evidence>
<keyword evidence="2" id="KW-1133">Transmembrane helix</keyword>
<gene>
    <name evidence="3" type="ORF">Taro_003478</name>
</gene>
<comment type="caution">
    <text evidence="3">The sequence shown here is derived from an EMBL/GenBank/DDBJ whole genome shotgun (WGS) entry which is preliminary data.</text>
</comment>
<evidence type="ECO:0000313" key="3">
    <source>
        <dbReference type="EMBL" id="MQL71152.1"/>
    </source>
</evidence>
<evidence type="ECO:0000256" key="1">
    <source>
        <dbReference type="SAM" id="MobiDB-lite"/>
    </source>
</evidence>
<keyword evidence="2" id="KW-0472">Membrane</keyword>
<dbReference type="PANTHER" id="PTHR34964:SF1">
    <property type="entry name" value="MEMBRANE LIPOPROTEIN"/>
    <property type="match status" value="1"/>
</dbReference>
<sequence>MPPPPPQTTPPPPEGRPGNICLYIVSFFLFVAILTGGAFFVLYITLPESKHTIWFPVAGLVLVAMPWLFWTTTCLYRTITPRHAATERAPGRAAAALPPPSAPPAAADGPVDSPGGRGRVRFGAATVMEGAQEVPVSGGGDGGGCPPAAMNRSGEGDDGGSHATYRSQDDGSLTSHDSEMPLFRKR</sequence>
<dbReference type="OrthoDB" id="784693at2759"/>
<name>A0A843TFJ5_COLES</name>
<keyword evidence="4" id="KW-1185">Reference proteome</keyword>
<feature type="region of interest" description="Disordered" evidence="1">
    <location>
        <begin position="87"/>
        <end position="186"/>
    </location>
</feature>
<reference evidence="3" key="1">
    <citation type="submission" date="2017-07" db="EMBL/GenBank/DDBJ databases">
        <title>Taro Niue Genome Assembly and Annotation.</title>
        <authorList>
            <person name="Atibalentja N."/>
            <person name="Keating K."/>
            <person name="Fields C.J."/>
        </authorList>
    </citation>
    <scope>NUCLEOTIDE SEQUENCE</scope>
    <source>
        <strain evidence="3">Niue_2</strain>
        <tissue evidence="3">Leaf</tissue>
    </source>
</reference>
<feature type="compositionally biased region" description="Polar residues" evidence="1">
    <location>
        <begin position="164"/>
        <end position="175"/>
    </location>
</feature>
<dbReference type="PANTHER" id="PTHR34964">
    <property type="entry name" value="MEMBRANE LIPOPROTEIN-RELATED"/>
    <property type="match status" value="1"/>
</dbReference>
<keyword evidence="2" id="KW-0812">Transmembrane</keyword>
<dbReference type="Proteomes" id="UP000652761">
    <property type="component" value="Unassembled WGS sequence"/>
</dbReference>
<feature type="compositionally biased region" description="Low complexity" evidence="1">
    <location>
        <begin position="104"/>
        <end position="114"/>
    </location>
</feature>
<accession>A0A843TFJ5</accession>
<proteinExistence type="predicted"/>
<dbReference type="SMR" id="A0A843TFJ5"/>
<protein>
    <submittedName>
        <fullName evidence="3">Uncharacterized protein</fullName>
    </submittedName>
</protein>
<dbReference type="EMBL" id="NMUH01000089">
    <property type="protein sequence ID" value="MQL71152.1"/>
    <property type="molecule type" value="Genomic_DNA"/>
</dbReference>
<feature type="transmembrane region" description="Helical" evidence="2">
    <location>
        <begin position="53"/>
        <end position="70"/>
    </location>
</feature>